<comment type="caution">
    <text evidence="1">The sequence shown here is derived from an EMBL/GenBank/DDBJ whole genome shotgun (WGS) entry which is preliminary data.</text>
</comment>
<name>A0ABQ2MW74_9MICO</name>
<gene>
    <name evidence="1" type="ORF">GCM10010910_03920</name>
</gene>
<keyword evidence="2" id="KW-1185">Reference proteome</keyword>
<evidence type="ECO:0000313" key="1">
    <source>
        <dbReference type="EMBL" id="GGO59882.1"/>
    </source>
</evidence>
<protein>
    <submittedName>
        <fullName evidence="1">Uncharacterized protein</fullName>
    </submittedName>
</protein>
<dbReference type="EMBL" id="BMMQ01000001">
    <property type="protein sequence ID" value="GGO59882.1"/>
    <property type="molecule type" value="Genomic_DNA"/>
</dbReference>
<sequence>MVTRGYISAWANKKNVVDVIDLQHGRGYPSSIMNASVVSYVYDPQVMSLDLESEYGRIESDGVVAINRLRNSQVLERRDLDAVVAFLDMHLHRGRYADRANVRVPAVLVMKDGTSQDAELKLGDMLILAQQHPETLRLTSLGLAQWTWRLYPVDNLATGDGAVLLWRKTADADLSTVTFPLSPTQLLVIGDPLPGEMNMNAFLARNCRRWMVGQRGTLPLDMAPTLVSARVTGQG</sequence>
<organism evidence="1 2">
    <name type="scientific">Microbacterium nanhaiense</name>
    <dbReference type="NCBI Taxonomy" id="1301026"/>
    <lineage>
        <taxon>Bacteria</taxon>
        <taxon>Bacillati</taxon>
        <taxon>Actinomycetota</taxon>
        <taxon>Actinomycetes</taxon>
        <taxon>Micrococcales</taxon>
        <taxon>Microbacteriaceae</taxon>
        <taxon>Microbacterium</taxon>
    </lineage>
</organism>
<dbReference type="Proteomes" id="UP000638043">
    <property type="component" value="Unassembled WGS sequence"/>
</dbReference>
<proteinExistence type="predicted"/>
<dbReference type="RefSeq" id="WP_188699713.1">
    <property type="nucleotide sequence ID" value="NZ_BMMQ01000001.1"/>
</dbReference>
<evidence type="ECO:0000313" key="2">
    <source>
        <dbReference type="Proteomes" id="UP000638043"/>
    </source>
</evidence>
<reference evidence="2" key="1">
    <citation type="journal article" date="2019" name="Int. J. Syst. Evol. Microbiol.">
        <title>The Global Catalogue of Microorganisms (GCM) 10K type strain sequencing project: providing services to taxonomists for standard genome sequencing and annotation.</title>
        <authorList>
            <consortium name="The Broad Institute Genomics Platform"/>
            <consortium name="The Broad Institute Genome Sequencing Center for Infectious Disease"/>
            <person name="Wu L."/>
            <person name="Ma J."/>
        </authorList>
    </citation>
    <scope>NUCLEOTIDE SEQUENCE [LARGE SCALE GENOMIC DNA]</scope>
    <source>
        <strain evidence="2">CGMCC 4.7181</strain>
    </source>
</reference>
<accession>A0ABQ2MW74</accession>